<feature type="transmembrane region" description="Helical" evidence="12">
    <location>
        <begin position="85"/>
        <end position="107"/>
    </location>
</feature>
<dbReference type="HAMAP" id="MF_00115">
    <property type="entry name" value="MscL"/>
    <property type="match status" value="1"/>
</dbReference>
<dbReference type="AlphaFoldDB" id="A0A078RFN0"/>
<dbReference type="SMR" id="A0A078RFN0"/>
<reference evidence="13 14" key="1">
    <citation type="submission" date="2014-04" db="EMBL/GenBank/DDBJ databases">
        <authorList>
            <person name="Sears C."/>
            <person name="Carroll K."/>
            <person name="Sack B.R."/>
            <person name="Qadri F."/>
            <person name="Myers L.L."/>
            <person name="Chung G.-T."/>
            <person name="Escheverria P."/>
            <person name="Fraser C.M."/>
            <person name="Sadzewicz L."/>
            <person name="Shefchek K.A."/>
            <person name="Tallon L."/>
            <person name="Das S.P."/>
            <person name="Daugherty S."/>
            <person name="Mongodin E.F."/>
        </authorList>
    </citation>
    <scope>NUCLEOTIDE SEQUENCE [LARGE SCALE GENOMIC DNA]</scope>
    <source>
        <strain evidence="14">3775 SL(B) 10 (iv)</strain>
    </source>
</reference>
<dbReference type="PRINTS" id="PR01264">
    <property type="entry name" value="MECHCHANNEL"/>
</dbReference>
<dbReference type="PANTHER" id="PTHR30266:SF2">
    <property type="entry name" value="LARGE-CONDUCTANCE MECHANOSENSITIVE CHANNEL"/>
    <property type="match status" value="1"/>
</dbReference>
<comment type="caution">
    <text evidence="13">The sequence shown here is derived from an EMBL/GenBank/DDBJ whole genome shotgun (WGS) entry which is preliminary data.</text>
</comment>
<dbReference type="GO" id="GO:0008381">
    <property type="term" value="F:mechanosensitive monoatomic ion channel activity"/>
    <property type="evidence" value="ECO:0007669"/>
    <property type="project" value="UniProtKB-UniRule"/>
</dbReference>
<accession>A0A078RFN0</accession>
<feature type="transmembrane region" description="Helical" evidence="12">
    <location>
        <begin position="20"/>
        <end position="41"/>
    </location>
</feature>
<evidence type="ECO:0000256" key="1">
    <source>
        <dbReference type="ARBA" id="ARBA00004651"/>
    </source>
</evidence>
<proteinExistence type="inferred from homology"/>
<dbReference type="GO" id="GO:0005886">
    <property type="term" value="C:plasma membrane"/>
    <property type="evidence" value="ECO:0007669"/>
    <property type="project" value="UniProtKB-SubCell"/>
</dbReference>
<keyword evidence="4 12" id="KW-0813">Transport</keyword>
<keyword evidence="11 12" id="KW-0407">Ion channel</keyword>
<evidence type="ECO:0000256" key="10">
    <source>
        <dbReference type="ARBA" id="ARBA00023136"/>
    </source>
</evidence>
<name>A0A078RFN0_PHOVU</name>
<keyword evidence="5 12" id="KW-1003">Cell membrane</keyword>
<dbReference type="PANTHER" id="PTHR30266">
    <property type="entry name" value="MECHANOSENSITIVE CHANNEL MSCL"/>
    <property type="match status" value="1"/>
</dbReference>
<evidence type="ECO:0000256" key="8">
    <source>
        <dbReference type="ARBA" id="ARBA00022989"/>
    </source>
</evidence>
<dbReference type="InterPro" id="IPR019823">
    <property type="entry name" value="Mechanosensitive_channel_CS"/>
</dbReference>
<comment type="subunit">
    <text evidence="3 12">Homopentamer.</text>
</comment>
<evidence type="ECO:0000313" key="14">
    <source>
        <dbReference type="Proteomes" id="UP000028134"/>
    </source>
</evidence>
<dbReference type="NCBIfam" id="NF001843">
    <property type="entry name" value="PRK00567.1-4"/>
    <property type="match status" value="1"/>
</dbReference>
<dbReference type="InterPro" id="IPR036019">
    <property type="entry name" value="MscL_channel"/>
</dbReference>
<evidence type="ECO:0000256" key="5">
    <source>
        <dbReference type="ARBA" id="ARBA00022475"/>
    </source>
</evidence>
<dbReference type="Gene3D" id="1.10.1200.120">
    <property type="entry name" value="Large-conductance mechanosensitive channel, MscL, domain 1"/>
    <property type="match status" value="1"/>
</dbReference>
<comment type="function">
    <text evidence="12">Channel that opens in response to stretch forces in the membrane lipid bilayer. May participate in the regulation of osmotic pressure changes within the cell.</text>
</comment>
<sequence>MGKSSFLQDFKAFAMRGNVIDMAVGVIIGGAFGKIVSSIVADVIMPPIGLLVGGVNFTDLKLQLKPAEVVDGVEKAAVTLNYGNFLQATFDFIIIAFSIFLFIRLLAKLNRKKEEVPAPAAPPAPSKEEVLLTEIRDLLKEQAGKK</sequence>
<dbReference type="NCBIfam" id="TIGR00220">
    <property type="entry name" value="mscL"/>
    <property type="match status" value="1"/>
</dbReference>
<dbReference type="Proteomes" id="UP000028134">
    <property type="component" value="Unassembled WGS sequence"/>
</dbReference>
<keyword evidence="10 12" id="KW-0472">Membrane</keyword>
<dbReference type="InterPro" id="IPR037673">
    <property type="entry name" value="MSC/AndL"/>
</dbReference>
<dbReference type="InterPro" id="IPR001185">
    <property type="entry name" value="MS_channel"/>
</dbReference>
<organism evidence="13 14">
    <name type="scientific">Phocaeicola vulgatus str. 3775 SL</name>
    <name type="common">B</name>
    <name type="synonym">iv</name>
    <dbReference type="NCBI Taxonomy" id="1339350"/>
    <lineage>
        <taxon>Bacteria</taxon>
        <taxon>Pseudomonadati</taxon>
        <taxon>Bacteroidota</taxon>
        <taxon>Bacteroidia</taxon>
        <taxon>Bacteroidales</taxon>
        <taxon>Bacteroidaceae</taxon>
        <taxon>Phocaeicola</taxon>
    </lineage>
</organism>
<evidence type="ECO:0000256" key="6">
    <source>
        <dbReference type="ARBA" id="ARBA00022519"/>
    </source>
</evidence>
<dbReference type="PROSITE" id="PS01327">
    <property type="entry name" value="MSCL"/>
    <property type="match status" value="1"/>
</dbReference>
<evidence type="ECO:0000256" key="7">
    <source>
        <dbReference type="ARBA" id="ARBA00022692"/>
    </source>
</evidence>
<keyword evidence="8 12" id="KW-1133">Transmembrane helix</keyword>
<comment type="subcellular location">
    <subcellularLocation>
        <location evidence="1 12">Cell membrane</location>
        <topology evidence="1 12">Multi-pass membrane protein</topology>
    </subcellularLocation>
</comment>
<protein>
    <recommendedName>
        <fullName evidence="12">Large-conductance mechanosensitive channel</fullName>
    </recommendedName>
</protein>
<evidence type="ECO:0000256" key="3">
    <source>
        <dbReference type="ARBA" id="ARBA00011255"/>
    </source>
</evidence>
<dbReference type="Pfam" id="PF01741">
    <property type="entry name" value="MscL"/>
    <property type="match status" value="1"/>
</dbReference>
<dbReference type="PATRIC" id="fig|1339350.3.peg.970"/>
<dbReference type="EMBL" id="JNHI01000003">
    <property type="protein sequence ID" value="KDS32802.1"/>
    <property type="molecule type" value="Genomic_DNA"/>
</dbReference>
<dbReference type="SUPFAM" id="SSF81330">
    <property type="entry name" value="Gated mechanosensitive channel"/>
    <property type="match status" value="1"/>
</dbReference>
<evidence type="ECO:0000256" key="2">
    <source>
        <dbReference type="ARBA" id="ARBA00007254"/>
    </source>
</evidence>
<keyword evidence="7 12" id="KW-0812">Transmembrane</keyword>
<comment type="similarity">
    <text evidence="2 12">Belongs to the MscL family.</text>
</comment>
<keyword evidence="9 12" id="KW-0406">Ion transport</keyword>
<keyword evidence="6" id="KW-0997">Cell inner membrane</keyword>
<dbReference type="FunFam" id="1.10.1200.120:FF:000001">
    <property type="entry name" value="Large-conductance mechanosensitive channel"/>
    <property type="match status" value="1"/>
</dbReference>
<evidence type="ECO:0000256" key="4">
    <source>
        <dbReference type="ARBA" id="ARBA00022448"/>
    </source>
</evidence>
<dbReference type="GeneID" id="5304546"/>
<gene>
    <name evidence="12 13" type="primary">mscL</name>
    <name evidence="13" type="ORF">M097_1004</name>
</gene>
<evidence type="ECO:0000313" key="13">
    <source>
        <dbReference type="EMBL" id="KDS32802.1"/>
    </source>
</evidence>
<evidence type="ECO:0000256" key="9">
    <source>
        <dbReference type="ARBA" id="ARBA00023065"/>
    </source>
</evidence>
<evidence type="ECO:0000256" key="11">
    <source>
        <dbReference type="ARBA" id="ARBA00023303"/>
    </source>
</evidence>
<evidence type="ECO:0000256" key="12">
    <source>
        <dbReference type="HAMAP-Rule" id="MF_00115"/>
    </source>
</evidence>
<dbReference type="RefSeq" id="WP_005839284.1">
    <property type="nucleotide sequence ID" value="NZ_JNHI01000003.1"/>
</dbReference>